<evidence type="ECO:0000313" key="2">
    <source>
        <dbReference type="Proteomes" id="UP001203972"/>
    </source>
</evidence>
<protein>
    <submittedName>
        <fullName evidence="1">Uncharacterized protein</fullName>
    </submittedName>
</protein>
<evidence type="ECO:0000313" key="1">
    <source>
        <dbReference type="EMBL" id="MCR0233305.1"/>
    </source>
</evidence>
<dbReference type="EMBL" id="JAKTMA010000017">
    <property type="protein sequence ID" value="MCR0233305.1"/>
    <property type="molecule type" value="Genomic_DNA"/>
</dbReference>
<name>A0AAP2XSN9_CLOIN</name>
<reference evidence="1" key="1">
    <citation type="journal article" date="2022" name="Clin. Infect. Dis.">
        <title>Association between Clostridium innocuum and antibiotic-associated diarrhea in adults and children: A cross-sectional study and comparative genomics analysis.</title>
        <authorList>
            <person name="Cherny K.E."/>
            <person name="Muscat E.B."/>
            <person name="Balaji A."/>
            <person name="Mukherjee J."/>
            <person name="Ozer E.A."/>
            <person name="Angarone M.P."/>
            <person name="Hauser A.R."/>
            <person name="Sichel J.S."/>
            <person name="Amponsah E."/>
            <person name="Kociolek L.K."/>
        </authorList>
    </citation>
    <scope>NUCLEOTIDE SEQUENCE</scope>
    <source>
        <strain evidence="1">NU1-AC-029v</strain>
    </source>
</reference>
<dbReference type="RefSeq" id="WP_002611879.1">
    <property type="nucleotide sequence ID" value="NZ_JBPFKS010000019.1"/>
</dbReference>
<comment type="caution">
    <text evidence="1">The sequence shown here is derived from an EMBL/GenBank/DDBJ whole genome shotgun (WGS) entry which is preliminary data.</text>
</comment>
<gene>
    <name evidence="1" type="ORF">MKC95_11065</name>
</gene>
<organism evidence="1 2">
    <name type="scientific">Clostridium innocuum</name>
    <dbReference type="NCBI Taxonomy" id="1522"/>
    <lineage>
        <taxon>Bacteria</taxon>
        <taxon>Bacillati</taxon>
        <taxon>Bacillota</taxon>
        <taxon>Clostridia</taxon>
        <taxon>Eubacteriales</taxon>
        <taxon>Clostridiaceae</taxon>
        <taxon>Clostridium</taxon>
    </lineage>
</organism>
<dbReference type="Proteomes" id="UP001203972">
    <property type="component" value="Unassembled WGS sequence"/>
</dbReference>
<sequence>MLLDKIDSFLRLRGKNINGFSKTYGISQPNLSQKAKKNSYYLKEGILIADYGNADLAFIDKETGEILTKFSISDIESIEK</sequence>
<dbReference type="AlphaFoldDB" id="A0AAP2XSN9"/>
<accession>A0AAP2XSN9</accession>
<proteinExistence type="predicted"/>